<evidence type="ECO:0000313" key="2">
    <source>
        <dbReference type="Proteomes" id="UP000017831"/>
    </source>
</evidence>
<dbReference type="Proteomes" id="UP000017831">
    <property type="component" value="Unassembled WGS sequence"/>
</dbReference>
<sequence length="36" mass="4342">MSFYNLNSHIFPDNINYRLPYTATLYITPYLEQIKS</sequence>
<reference evidence="1 2" key="1">
    <citation type="submission" date="2013-04" db="EMBL/GenBank/DDBJ databases">
        <title>The Genome Sequence of Bacteroides massiliensis DSM 17679.</title>
        <authorList>
            <consortium name="The Broad Institute Genomics Platform"/>
            <person name="Earl A."/>
            <person name="Ward D."/>
            <person name="Feldgarden M."/>
            <person name="Gevers D."/>
            <person name="Martens E."/>
            <person name="Fenner L."/>
            <person name="Roux V."/>
            <person name="Mallet M.N."/>
            <person name="Raoult D."/>
            <person name="Walker B."/>
            <person name="Young S."/>
            <person name="Zeng Q."/>
            <person name="Gargeya S."/>
            <person name="Fitzgerald M."/>
            <person name="Haas B."/>
            <person name="Abouelleil A."/>
            <person name="Allen A.W."/>
            <person name="Alvarado L."/>
            <person name="Arachchi H.M."/>
            <person name="Berlin A.M."/>
            <person name="Chapman S.B."/>
            <person name="Gainer-Dewar J."/>
            <person name="Goldberg J."/>
            <person name="Griggs A."/>
            <person name="Gujja S."/>
            <person name="Hansen M."/>
            <person name="Howarth C."/>
            <person name="Imamovic A."/>
            <person name="Ireland A."/>
            <person name="Larimer J."/>
            <person name="McCowan C."/>
            <person name="Murphy C."/>
            <person name="Pearson M."/>
            <person name="Poon T.W."/>
            <person name="Priest M."/>
            <person name="Roberts A."/>
            <person name="Saif S."/>
            <person name="Shea T."/>
            <person name="Sisk P."/>
            <person name="Sykes S."/>
            <person name="Wortman J."/>
            <person name="Nusbaum C."/>
            <person name="Birren B."/>
        </authorList>
    </citation>
    <scope>NUCLEOTIDE SEQUENCE [LARGE SCALE GENOMIC DNA]</scope>
    <source>
        <strain evidence="2">B84634 / Timone 84634 / DSM 17679 / JCM 13223</strain>
    </source>
</reference>
<dbReference type="EMBL" id="AQHY01000008">
    <property type="protein sequence ID" value="EOA57550.1"/>
    <property type="molecule type" value="Genomic_DNA"/>
</dbReference>
<organism evidence="1 2">
    <name type="scientific">Phocaeicola massiliensis B84634 = Timone 84634 = DSM 17679 = JCM 13223</name>
    <dbReference type="NCBI Taxonomy" id="1121098"/>
    <lineage>
        <taxon>Bacteria</taxon>
        <taxon>Pseudomonadati</taxon>
        <taxon>Bacteroidota</taxon>
        <taxon>Bacteroidia</taxon>
        <taxon>Bacteroidales</taxon>
        <taxon>Bacteroidaceae</taxon>
        <taxon>Phocaeicola</taxon>
    </lineage>
</organism>
<keyword evidence="2" id="KW-1185">Reference proteome</keyword>
<evidence type="ECO:0000313" key="1">
    <source>
        <dbReference type="EMBL" id="EOA57550.1"/>
    </source>
</evidence>
<dbReference type="HOGENOM" id="CLU_3354536_0_0_10"/>
<dbReference type="AlphaFoldDB" id="U6RM28"/>
<proteinExistence type="predicted"/>
<name>U6RM28_9BACT</name>
<gene>
    <name evidence="1" type="ORF">HMPREF1534_00612</name>
</gene>
<protein>
    <submittedName>
        <fullName evidence="1">Uncharacterized protein</fullName>
    </submittedName>
</protein>
<comment type="caution">
    <text evidence="1">The sequence shown here is derived from an EMBL/GenBank/DDBJ whole genome shotgun (WGS) entry which is preliminary data.</text>
</comment>
<accession>U6RM28</accession>